<proteinExistence type="predicted"/>
<dbReference type="Proteomes" id="UP000184139">
    <property type="component" value="Unassembled WGS sequence"/>
</dbReference>
<dbReference type="InterPro" id="IPR027961">
    <property type="entry name" value="DUF4442"/>
</dbReference>
<name>A0A1M5YIB6_9BACT</name>
<gene>
    <name evidence="1" type="ORF">SAMN02745124_04050</name>
</gene>
<organism evidence="1 2">
    <name type="scientific">Desulfofustis glycolicus DSM 9705</name>
    <dbReference type="NCBI Taxonomy" id="1121409"/>
    <lineage>
        <taxon>Bacteria</taxon>
        <taxon>Pseudomonadati</taxon>
        <taxon>Thermodesulfobacteriota</taxon>
        <taxon>Desulfobulbia</taxon>
        <taxon>Desulfobulbales</taxon>
        <taxon>Desulfocapsaceae</taxon>
        <taxon>Desulfofustis</taxon>
    </lineage>
</organism>
<reference evidence="1 2" key="1">
    <citation type="submission" date="2016-11" db="EMBL/GenBank/DDBJ databases">
        <authorList>
            <person name="Jaros S."/>
            <person name="Januszkiewicz K."/>
            <person name="Wedrychowicz H."/>
        </authorList>
    </citation>
    <scope>NUCLEOTIDE SEQUENCE [LARGE SCALE GENOMIC DNA]</scope>
    <source>
        <strain evidence="1 2">DSM 9705</strain>
    </source>
</reference>
<sequence>MKITPRLMKMILNLYPPYLGTGIRVTSIAKDWHETRVSMKLRWYNRNAVGTQFGGSLYSMVDPHLMLMLMNLLGKSYLVWDKAAEIEFVTAGRGTVSAIMTITDEDLSLIRRQTADGKKYFARFQVPICDKQGQLVARVRKTIYIRKKRQNQ</sequence>
<accession>A0A1M5YIB6</accession>
<evidence type="ECO:0000313" key="1">
    <source>
        <dbReference type="EMBL" id="SHI11619.1"/>
    </source>
</evidence>
<dbReference type="EMBL" id="FQXS01000038">
    <property type="protein sequence ID" value="SHI11619.1"/>
    <property type="molecule type" value="Genomic_DNA"/>
</dbReference>
<dbReference type="STRING" id="1121409.SAMN02745124_04050"/>
<keyword evidence="2" id="KW-1185">Reference proteome</keyword>
<dbReference type="Pfam" id="PF14539">
    <property type="entry name" value="DUF4442"/>
    <property type="match status" value="1"/>
</dbReference>
<dbReference type="AlphaFoldDB" id="A0A1M5YIB6"/>
<dbReference type="Gene3D" id="3.10.129.10">
    <property type="entry name" value="Hotdog Thioesterase"/>
    <property type="match status" value="1"/>
</dbReference>
<evidence type="ECO:0000313" key="2">
    <source>
        <dbReference type="Proteomes" id="UP000184139"/>
    </source>
</evidence>
<dbReference type="InterPro" id="IPR029069">
    <property type="entry name" value="HotDog_dom_sf"/>
</dbReference>
<dbReference type="RefSeq" id="WP_073379000.1">
    <property type="nucleotide sequence ID" value="NZ_FQXS01000038.1"/>
</dbReference>
<dbReference type="SUPFAM" id="SSF54637">
    <property type="entry name" value="Thioesterase/thiol ester dehydrase-isomerase"/>
    <property type="match status" value="1"/>
</dbReference>
<protein>
    <submittedName>
        <fullName evidence="1">Acyl-coenzyme A thioesterase PaaI, contains HGG motif</fullName>
    </submittedName>
</protein>